<dbReference type="PANTHER" id="PTHR21506:SF0">
    <property type="entry name" value="CONSERVED OLIGOMERIC GOLGI COMPLEX SUBUNIT 6"/>
    <property type="match status" value="1"/>
</dbReference>
<evidence type="ECO:0000256" key="1">
    <source>
        <dbReference type="ARBA" id="ARBA00003627"/>
    </source>
</evidence>
<evidence type="ECO:0000256" key="3">
    <source>
        <dbReference type="ARBA" id="ARBA00011023"/>
    </source>
</evidence>
<evidence type="ECO:0000259" key="12">
    <source>
        <dbReference type="Pfam" id="PF06419"/>
    </source>
</evidence>
<evidence type="ECO:0000313" key="15">
    <source>
        <dbReference type="Proteomes" id="UP000014500"/>
    </source>
</evidence>
<protein>
    <recommendedName>
        <fullName evidence="5 11">Conserved oligomeric Golgi complex subunit 6</fullName>
        <shortName evidence="11">COG complex subunit 6</shortName>
    </recommendedName>
    <alternativeName>
        <fullName evidence="10 11">Component of oligomeric Golgi complex 6</fullName>
    </alternativeName>
</protein>
<comment type="similarity">
    <text evidence="3 11">Belongs to the COG6 family.</text>
</comment>
<proteinExistence type="inferred from homology"/>
<dbReference type="Proteomes" id="UP000014500">
    <property type="component" value="Unassembled WGS sequence"/>
</dbReference>
<dbReference type="EnsemblMetazoa" id="SMAR006747-RA">
    <property type="protein sequence ID" value="SMAR006747-PA"/>
    <property type="gene ID" value="SMAR006747"/>
</dbReference>
<sequence length="649" mass="73879">MASTREMEKSASDRQISSNPLSKKLNKILECRLENDKDTLEALKTLATYFTENNPRTRRDLRSQIERRSLVINEEFVQDFRQVIQQLDSVHKDVLAMSNCCREMSNRLQSTKTQTQDLISQTTQLKTDSQRLQMRHEIATEFLQTFQLQPEEVKSLRGTREGTIDDNFFAALKRVKQIHDDCKVLLRSNQQTAGRVLVLEIMESMALYQETAYERLYRWTQSESRLLTTDSLEISQILCQAVKHLQDRPVLFQYAIDEFTTARRAAVVRDFIDALTRGGGPGRSPRPIELHSHDPLRYVGDILAYLHQATASEKEHLEAFTKNCASSNELCDVIQKAISHIMEGVCRPLKMRVEQVIISESGAVNLYKLTNLLKFYHQTIEHVLTLVNSPLLANVNELHQLAHKMFFNSLNCHSGKLMENVELPPSDLGPTEAHRQTISLLRDVLACHGSSVTSLTDKQSDYAQILSCIIDPLLQMCTLSASKLTTTDMAAYMLNCIYLIHSMISLYEFTDQRLEMLQAQMDAHLDTLISEQAAFILSSTNLTLFYTTVQHHQEKFGRLMSIPGMEPQALTNAMVKFDSFLSGPDSLSLPQNGLLLSARLRQNLHQSAMQLIHSAYKVIYDTIHNPANGYTDPSTLMPRTPEQVQELLK</sequence>
<evidence type="ECO:0000256" key="9">
    <source>
        <dbReference type="ARBA" id="ARBA00023136"/>
    </source>
</evidence>
<dbReference type="PhylomeDB" id="T1IZR2"/>
<keyword evidence="15" id="KW-1185">Reference proteome</keyword>
<dbReference type="GO" id="GO:0017119">
    <property type="term" value="C:Golgi transport complex"/>
    <property type="evidence" value="ECO:0007669"/>
    <property type="project" value="UniProtKB-UniRule"/>
</dbReference>
<organism evidence="14 15">
    <name type="scientific">Strigamia maritima</name>
    <name type="common">European centipede</name>
    <name type="synonym">Geophilus maritimus</name>
    <dbReference type="NCBI Taxonomy" id="126957"/>
    <lineage>
        <taxon>Eukaryota</taxon>
        <taxon>Metazoa</taxon>
        <taxon>Ecdysozoa</taxon>
        <taxon>Arthropoda</taxon>
        <taxon>Myriapoda</taxon>
        <taxon>Chilopoda</taxon>
        <taxon>Pleurostigmophora</taxon>
        <taxon>Geophilomorpha</taxon>
        <taxon>Linotaeniidae</taxon>
        <taxon>Strigamia</taxon>
    </lineage>
</organism>
<dbReference type="SUPFAM" id="SSF74788">
    <property type="entry name" value="Cullin repeat-like"/>
    <property type="match status" value="1"/>
</dbReference>
<keyword evidence="9 11" id="KW-0472">Membrane</keyword>
<keyword evidence="6 11" id="KW-0813">Transport</keyword>
<feature type="domain" description="Conserved oligomeric complex COG6 N-terminal" evidence="12">
    <location>
        <begin position="46"/>
        <end position="158"/>
    </location>
</feature>
<feature type="domain" description="Conserved Oligomeric Golgi complex subunit 6 C-terminal" evidence="13">
    <location>
        <begin position="197"/>
        <end position="648"/>
    </location>
</feature>
<dbReference type="OMA" id="HSCLDFF"/>
<dbReference type="InterPro" id="IPR010490">
    <property type="entry name" value="COG6"/>
</dbReference>
<evidence type="ECO:0000256" key="10">
    <source>
        <dbReference type="ARBA" id="ARBA00031348"/>
    </source>
</evidence>
<evidence type="ECO:0000256" key="11">
    <source>
        <dbReference type="RuleBase" id="RU365075"/>
    </source>
</evidence>
<evidence type="ECO:0000256" key="8">
    <source>
        <dbReference type="ARBA" id="ARBA00023034"/>
    </source>
</evidence>
<keyword evidence="8 11" id="KW-0333">Golgi apparatus</keyword>
<evidence type="ECO:0000313" key="14">
    <source>
        <dbReference type="EnsemblMetazoa" id="SMAR006747-PA"/>
    </source>
</evidence>
<dbReference type="InterPro" id="IPR016159">
    <property type="entry name" value="Cullin_repeat-like_dom_sf"/>
</dbReference>
<dbReference type="Pfam" id="PF06419">
    <property type="entry name" value="COG6_N"/>
    <property type="match status" value="1"/>
</dbReference>
<evidence type="ECO:0000256" key="2">
    <source>
        <dbReference type="ARBA" id="ARBA00004395"/>
    </source>
</evidence>
<reference evidence="14" key="2">
    <citation type="submission" date="2015-02" db="UniProtKB">
        <authorList>
            <consortium name="EnsemblMetazoa"/>
        </authorList>
    </citation>
    <scope>IDENTIFICATION</scope>
</reference>
<dbReference type="STRING" id="126957.T1IZR2"/>
<evidence type="ECO:0000256" key="6">
    <source>
        <dbReference type="ARBA" id="ARBA00022448"/>
    </source>
</evidence>
<evidence type="ECO:0000256" key="4">
    <source>
        <dbReference type="ARBA" id="ARBA00011166"/>
    </source>
</evidence>
<evidence type="ECO:0000259" key="13">
    <source>
        <dbReference type="Pfam" id="PF20653"/>
    </source>
</evidence>
<comment type="subunit">
    <text evidence="4">Component of the conserved oligomeric Golgi complex which is composed of eight different subunits and is required for normal Golgi morphology and localization.</text>
</comment>
<dbReference type="GO" id="GO:0006891">
    <property type="term" value="P:intra-Golgi vesicle-mediated transport"/>
    <property type="evidence" value="ECO:0007669"/>
    <property type="project" value="UniProtKB-UniRule"/>
</dbReference>
<dbReference type="PANTHER" id="PTHR21506">
    <property type="entry name" value="COMPONENT OF OLIGOMERIC GOLGI COMPLEX 6"/>
    <property type="match status" value="1"/>
</dbReference>
<dbReference type="InterPro" id="IPR048368">
    <property type="entry name" value="COG6_N"/>
</dbReference>
<name>T1IZR2_STRMM</name>
<comment type="function">
    <text evidence="1 11">Required for normal Golgi function.</text>
</comment>
<accession>T1IZR2</accession>
<dbReference type="GO" id="GO:0000139">
    <property type="term" value="C:Golgi membrane"/>
    <property type="evidence" value="ECO:0007669"/>
    <property type="project" value="UniProtKB-SubCell"/>
</dbReference>
<reference evidence="15" key="1">
    <citation type="submission" date="2011-05" db="EMBL/GenBank/DDBJ databases">
        <authorList>
            <person name="Richards S.R."/>
            <person name="Qu J."/>
            <person name="Jiang H."/>
            <person name="Jhangiani S.N."/>
            <person name="Agravi P."/>
            <person name="Goodspeed R."/>
            <person name="Gross S."/>
            <person name="Mandapat C."/>
            <person name="Jackson L."/>
            <person name="Mathew T."/>
            <person name="Pu L."/>
            <person name="Thornton R."/>
            <person name="Saada N."/>
            <person name="Wilczek-Boney K.B."/>
            <person name="Lee S."/>
            <person name="Kovar C."/>
            <person name="Wu Y."/>
            <person name="Scherer S.E."/>
            <person name="Worley K.C."/>
            <person name="Muzny D.M."/>
            <person name="Gibbs R."/>
        </authorList>
    </citation>
    <scope>NUCLEOTIDE SEQUENCE</scope>
    <source>
        <strain evidence="15">Brora</strain>
    </source>
</reference>
<dbReference type="GO" id="GO:0015031">
    <property type="term" value="P:protein transport"/>
    <property type="evidence" value="ECO:0007669"/>
    <property type="project" value="UniProtKB-KW"/>
</dbReference>
<dbReference type="AlphaFoldDB" id="T1IZR2"/>
<comment type="subcellular location">
    <subcellularLocation>
        <location evidence="2 11">Golgi apparatus membrane</location>
        <topology evidence="2 11">Peripheral membrane protein</topology>
    </subcellularLocation>
</comment>
<evidence type="ECO:0000256" key="5">
    <source>
        <dbReference type="ARBA" id="ARBA00020973"/>
    </source>
</evidence>
<dbReference type="HOGENOM" id="CLU_011361_3_0_1"/>
<dbReference type="SMART" id="SM01087">
    <property type="entry name" value="COG6"/>
    <property type="match status" value="1"/>
</dbReference>
<dbReference type="InterPro" id="IPR048369">
    <property type="entry name" value="COG6_C"/>
</dbReference>
<dbReference type="EMBL" id="JH431723">
    <property type="status" value="NOT_ANNOTATED_CDS"/>
    <property type="molecule type" value="Genomic_DNA"/>
</dbReference>
<dbReference type="eggNOG" id="KOG3758">
    <property type="taxonomic scope" value="Eukaryota"/>
</dbReference>
<evidence type="ECO:0000256" key="7">
    <source>
        <dbReference type="ARBA" id="ARBA00022927"/>
    </source>
</evidence>
<dbReference type="Pfam" id="PF20653">
    <property type="entry name" value="COG6_C"/>
    <property type="match status" value="1"/>
</dbReference>
<keyword evidence="7 11" id="KW-0653">Protein transport</keyword>